<dbReference type="GO" id="GO:0016780">
    <property type="term" value="F:phosphotransferase activity, for other substituted phosphate groups"/>
    <property type="evidence" value="ECO:0007669"/>
    <property type="project" value="TreeGrafter"/>
</dbReference>
<feature type="transmembrane region" description="Helical" evidence="2">
    <location>
        <begin position="23"/>
        <end position="43"/>
    </location>
</feature>
<keyword evidence="5" id="KW-1185">Reference proteome</keyword>
<feature type="transmembrane region" description="Helical" evidence="2">
    <location>
        <begin position="237"/>
        <end position="261"/>
    </location>
</feature>
<dbReference type="Proteomes" id="UP000325302">
    <property type="component" value="Unassembled WGS sequence"/>
</dbReference>
<comment type="caution">
    <text evidence="4">The sequence shown here is derived from an EMBL/GenBank/DDBJ whole genome shotgun (WGS) entry which is preliminary data.</text>
</comment>
<keyword evidence="2" id="KW-0812">Transmembrane</keyword>
<dbReference type="InterPro" id="IPR003362">
    <property type="entry name" value="Bact_transf"/>
</dbReference>
<dbReference type="EMBL" id="SMRS01000006">
    <property type="protein sequence ID" value="KAA0874375.1"/>
    <property type="molecule type" value="Genomic_DNA"/>
</dbReference>
<feature type="domain" description="Bacterial sugar transferase" evidence="3">
    <location>
        <begin position="235"/>
        <end position="416"/>
    </location>
</feature>
<keyword evidence="2" id="KW-0472">Membrane</keyword>
<comment type="similarity">
    <text evidence="1">Belongs to the bacterial sugar transferase family.</text>
</comment>
<dbReference type="AlphaFoldDB" id="A0A5A9W2Q5"/>
<sequence length="422" mass="48942">MASKSSIKKRHSKWYEQLLLNKLTPWILGLSILNLAIITVHEASEIEKIFSTILFTNTCFTSAYIWYRQSIKYPGTHTLSVLLPGLSLSTLAIYLTSFWITSYQPKINETISILLYTHIWFFCGFVLGRRFRVTKVALIPLGKAYEFTGNDKTDIRILNAPYINNTRFDAIVADLHSDELTSEWERFLAECTLAGIPVYHYSHIQESLTGRVPIQHLRENLDGHLSISQQYYFIKRIVDFTTALALLPALIFILAILAIIIKIDSKGPIFFIQPRVGENNRIFKIIKLRSMHTGTKETHYIHNIHDPRITRCGRWLRKYRLDELPQIFNVIIGDMSFIGPRPESQHLAKIYEEKVPFFSYRHCVKPGISGWAQVNQGHTTQVHEMMTKLEYDFFYIRNFSLWLDLLISIRTIKIIITGNGAR</sequence>
<accession>A0A5A9W2Q5</accession>
<feature type="transmembrane region" description="Helical" evidence="2">
    <location>
        <begin position="49"/>
        <end position="67"/>
    </location>
</feature>
<evidence type="ECO:0000313" key="5">
    <source>
        <dbReference type="Proteomes" id="UP000325302"/>
    </source>
</evidence>
<protein>
    <submittedName>
        <fullName evidence="4">Sugar transferase</fullName>
    </submittedName>
</protein>
<evidence type="ECO:0000313" key="4">
    <source>
        <dbReference type="EMBL" id="KAA0874375.1"/>
    </source>
</evidence>
<dbReference type="RefSeq" id="WP_149391108.1">
    <property type="nucleotide sequence ID" value="NZ_SMRS01000006.1"/>
</dbReference>
<dbReference type="PANTHER" id="PTHR30576:SF0">
    <property type="entry name" value="UNDECAPRENYL-PHOSPHATE N-ACETYLGALACTOSAMINYL 1-PHOSPHATE TRANSFERASE-RELATED"/>
    <property type="match status" value="1"/>
</dbReference>
<dbReference type="Pfam" id="PF02397">
    <property type="entry name" value="Bac_transf"/>
    <property type="match status" value="1"/>
</dbReference>
<proteinExistence type="inferred from homology"/>
<organism evidence="4 5">
    <name type="scientific">Nitrincola tapanii</name>
    <dbReference type="NCBI Taxonomy" id="1708751"/>
    <lineage>
        <taxon>Bacteria</taxon>
        <taxon>Pseudomonadati</taxon>
        <taxon>Pseudomonadota</taxon>
        <taxon>Gammaproteobacteria</taxon>
        <taxon>Oceanospirillales</taxon>
        <taxon>Oceanospirillaceae</taxon>
        <taxon>Nitrincola</taxon>
    </lineage>
</organism>
<evidence type="ECO:0000259" key="3">
    <source>
        <dbReference type="Pfam" id="PF02397"/>
    </source>
</evidence>
<keyword evidence="2" id="KW-1133">Transmembrane helix</keyword>
<evidence type="ECO:0000256" key="1">
    <source>
        <dbReference type="ARBA" id="ARBA00006464"/>
    </source>
</evidence>
<dbReference type="PANTHER" id="PTHR30576">
    <property type="entry name" value="COLANIC BIOSYNTHESIS UDP-GLUCOSE LIPID CARRIER TRANSFERASE"/>
    <property type="match status" value="1"/>
</dbReference>
<name>A0A5A9W2Q5_9GAMM</name>
<evidence type="ECO:0000256" key="2">
    <source>
        <dbReference type="SAM" id="Phobius"/>
    </source>
</evidence>
<feature type="transmembrane region" description="Helical" evidence="2">
    <location>
        <begin position="79"/>
        <end position="99"/>
    </location>
</feature>
<dbReference type="OrthoDB" id="9808602at2"/>
<reference evidence="4 5" key="1">
    <citation type="submission" date="2019-03" db="EMBL/GenBank/DDBJ databases">
        <title>Nitrincola sp. nov. isolated from an Indian soda lake.</title>
        <authorList>
            <person name="Joshi A."/>
            <person name="Thite S.V."/>
            <person name="Joseph N."/>
            <person name="Dhotre D."/>
            <person name="Moorthy M."/>
            <person name="Shouche Y.S."/>
        </authorList>
    </citation>
    <scope>NUCLEOTIDE SEQUENCE [LARGE SCALE GENOMIC DNA]</scope>
    <source>
        <strain evidence="4 5">MEB193</strain>
    </source>
</reference>
<keyword evidence="4" id="KW-0808">Transferase</keyword>
<feature type="transmembrane region" description="Helical" evidence="2">
    <location>
        <begin position="111"/>
        <end position="128"/>
    </location>
</feature>
<gene>
    <name evidence="4" type="ORF">E1H14_08880</name>
</gene>